<dbReference type="GO" id="GO:0003676">
    <property type="term" value="F:nucleic acid binding"/>
    <property type="evidence" value="ECO:0007669"/>
    <property type="project" value="InterPro"/>
</dbReference>
<dbReference type="InterPro" id="IPR036397">
    <property type="entry name" value="RNaseH_sf"/>
</dbReference>
<dbReference type="PROSITE" id="PS50994">
    <property type="entry name" value="INTEGRASE"/>
    <property type="match status" value="1"/>
</dbReference>
<dbReference type="InterPro" id="IPR001584">
    <property type="entry name" value="Integrase_cat-core"/>
</dbReference>
<dbReference type="Proteomes" id="UP000316714">
    <property type="component" value="Unassembled WGS sequence"/>
</dbReference>
<evidence type="ECO:0000313" key="3">
    <source>
        <dbReference type="Proteomes" id="UP000316714"/>
    </source>
</evidence>
<dbReference type="Gene3D" id="3.30.420.10">
    <property type="entry name" value="Ribonuclease H-like superfamily/Ribonuclease H"/>
    <property type="match status" value="1"/>
</dbReference>
<gene>
    <name evidence="2" type="ORF">KOR34_36290</name>
</gene>
<dbReference type="SUPFAM" id="SSF53098">
    <property type="entry name" value="Ribonuclease H-like"/>
    <property type="match status" value="1"/>
</dbReference>
<evidence type="ECO:0000259" key="1">
    <source>
        <dbReference type="PROSITE" id="PS50994"/>
    </source>
</evidence>
<accession>A0A5C5V7Q9</accession>
<protein>
    <submittedName>
        <fullName evidence="2">Integrase core domain protein</fullName>
    </submittedName>
</protein>
<dbReference type="AlphaFoldDB" id="A0A5C5V7Q9"/>
<reference evidence="2 3" key="1">
    <citation type="submission" date="2019-02" db="EMBL/GenBank/DDBJ databases">
        <title>Deep-cultivation of Planctomycetes and their phenomic and genomic characterization uncovers novel biology.</title>
        <authorList>
            <person name="Wiegand S."/>
            <person name="Jogler M."/>
            <person name="Boedeker C."/>
            <person name="Pinto D."/>
            <person name="Vollmers J."/>
            <person name="Rivas-Marin E."/>
            <person name="Kohn T."/>
            <person name="Peeters S.H."/>
            <person name="Heuer A."/>
            <person name="Rast P."/>
            <person name="Oberbeckmann S."/>
            <person name="Bunk B."/>
            <person name="Jeske O."/>
            <person name="Meyerdierks A."/>
            <person name="Storesund J.E."/>
            <person name="Kallscheuer N."/>
            <person name="Luecker S."/>
            <person name="Lage O.M."/>
            <person name="Pohl T."/>
            <person name="Merkel B.J."/>
            <person name="Hornburger P."/>
            <person name="Mueller R.-W."/>
            <person name="Bruemmer F."/>
            <person name="Labrenz M."/>
            <person name="Spormann A.M."/>
            <person name="Op Den Camp H."/>
            <person name="Overmann J."/>
            <person name="Amann R."/>
            <person name="Jetten M.S.M."/>
            <person name="Mascher T."/>
            <person name="Medema M.H."/>
            <person name="Devos D.P."/>
            <person name="Kaster A.-K."/>
            <person name="Ovreas L."/>
            <person name="Rohde M."/>
            <person name="Galperin M.Y."/>
            <person name="Jogler C."/>
        </authorList>
    </citation>
    <scope>NUCLEOTIDE SEQUENCE [LARGE SCALE GENOMIC DNA]</scope>
    <source>
        <strain evidence="2 3">KOR34</strain>
    </source>
</reference>
<keyword evidence="3" id="KW-1185">Reference proteome</keyword>
<name>A0A5C5V7Q9_9BACT</name>
<sequence length="67" mass="7769">MPDVPKRIRSDNRLEFTAKAIQRWLMQMEVGVLYIEPGSPSQNCYAEGFHSRLHDEFLTIEEFGIVA</sequence>
<dbReference type="Pfam" id="PF13683">
    <property type="entry name" value="rve_3"/>
    <property type="match status" value="1"/>
</dbReference>
<comment type="caution">
    <text evidence="2">The sequence shown here is derived from an EMBL/GenBank/DDBJ whole genome shotgun (WGS) entry which is preliminary data.</text>
</comment>
<proteinExistence type="predicted"/>
<feature type="domain" description="Integrase catalytic" evidence="1">
    <location>
        <begin position="1"/>
        <end position="67"/>
    </location>
</feature>
<evidence type="ECO:0000313" key="2">
    <source>
        <dbReference type="EMBL" id="TWT33795.1"/>
    </source>
</evidence>
<dbReference type="PANTHER" id="PTHR47515:SF1">
    <property type="entry name" value="BLR2054 PROTEIN"/>
    <property type="match status" value="1"/>
</dbReference>
<dbReference type="InterPro" id="IPR012337">
    <property type="entry name" value="RNaseH-like_sf"/>
</dbReference>
<organism evidence="2 3">
    <name type="scientific">Posidoniimonas corsicana</name>
    <dbReference type="NCBI Taxonomy" id="1938618"/>
    <lineage>
        <taxon>Bacteria</taxon>
        <taxon>Pseudomonadati</taxon>
        <taxon>Planctomycetota</taxon>
        <taxon>Planctomycetia</taxon>
        <taxon>Pirellulales</taxon>
        <taxon>Lacipirellulaceae</taxon>
        <taxon>Posidoniimonas</taxon>
    </lineage>
</organism>
<dbReference type="PANTHER" id="PTHR47515">
    <property type="entry name" value="LOW CALCIUM RESPONSE LOCUS PROTEIN T"/>
    <property type="match status" value="1"/>
</dbReference>
<dbReference type="GO" id="GO:0015074">
    <property type="term" value="P:DNA integration"/>
    <property type="evidence" value="ECO:0007669"/>
    <property type="project" value="InterPro"/>
</dbReference>
<dbReference type="EMBL" id="SIHJ01000002">
    <property type="protein sequence ID" value="TWT33795.1"/>
    <property type="molecule type" value="Genomic_DNA"/>
</dbReference>